<gene>
    <name evidence="1" type="ORF">H8S75_08350</name>
</gene>
<comment type="caution">
    <text evidence="1">The sequence shown here is derived from an EMBL/GenBank/DDBJ whole genome shotgun (WGS) entry which is preliminary data.</text>
</comment>
<name>A0ABR7H4B1_9FIRM</name>
<dbReference type="Proteomes" id="UP000634672">
    <property type="component" value="Unassembled WGS sequence"/>
</dbReference>
<evidence type="ECO:0000313" key="2">
    <source>
        <dbReference type="Proteomes" id="UP000634672"/>
    </source>
</evidence>
<proteinExistence type="predicted"/>
<organism evidence="1 2">
    <name type="scientific">Hungatella hominis</name>
    <dbReference type="NCBI Taxonomy" id="2763050"/>
    <lineage>
        <taxon>Bacteria</taxon>
        <taxon>Bacillati</taxon>
        <taxon>Bacillota</taxon>
        <taxon>Clostridia</taxon>
        <taxon>Lachnospirales</taxon>
        <taxon>Lachnospiraceae</taxon>
        <taxon>Hungatella</taxon>
    </lineage>
</organism>
<dbReference type="EMBL" id="JACOPB010000003">
    <property type="protein sequence ID" value="MBC5707961.1"/>
    <property type="molecule type" value="Genomic_DNA"/>
</dbReference>
<accession>A0ABR7H4B1</accession>
<dbReference type="RefSeq" id="WP_187020708.1">
    <property type="nucleotide sequence ID" value="NZ_JACOPB010000003.1"/>
</dbReference>
<keyword evidence="2" id="KW-1185">Reference proteome</keyword>
<protein>
    <submittedName>
        <fullName evidence="1">Uncharacterized protein</fullName>
    </submittedName>
</protein>
<evidence type="ECO:0000313" key="1">
    <source>
        <dbReference type="EMBL" id="MBC5707961.1"/>
    </source>
</evidence>
<sequence length="66" mass="7678">MELLDFSLEEVHLPSDGIDEMSLTIVELNDRTLTENGKTEWSDVLNARIKKIYQGYYGFQIDRGIR</sequence>
<reference evidence="1 2" key="1">
    <citation type="submission" date="2020-08" db="EMBL/GenBank/DDBJ databases">
        <title>Genome public.</title>
        <authorList>
            <person name="Liu C."/>
            <person name="Sun Q."/>
        </authorList>
    </citation>
    <scope>NUCLEOTIDE SEQUENCE [LARGE SCALE GENOMIC DNA]</scope>
    <source>
        <strain evidence="1 2">NSJ-66</strain>
    </source>
</reference>